<keyword evidence="3" id="KW-1185">Reference proteome</keyword>
<evidence type="ECO:0000313" key="3">
    <source>
        <dbReference type="Proteomes" id="UP000184356"/>
    </source>
</evidence>
<feature type="compositionally biased region" description="Basic and acidic residues" evidence="1">
    <location>
        <begin position="44"/>
        <end position="62"/>
    </location>
</feature>
<dbReference type="GeneID" id="63756633"/>
<dbReference type="VEuPathDB" id="FungiDB:ASPSYDRAFT_130422"/>
<proteinExistence type="predicted"/>
<sequence>MEHLHSRVPYAQWRLRIFRQLFLPSGSSNPGFLSRRVHSSNGRVQDDHNATTRDHSKTRGDDTDSAGAMTPPSQLLPQSPLITHPNPGRAIRHRKKRLPTRDDLSDSDLSNNPWAVALASPVRMCSATGMRMPKAFLTEWGLVEQPASAASSNLDPKSRPDTPIEKIKQEGKGLWILPINLIKDYLAGPSEKGNGKAAARRSLRLRIVDRMPILQKISNAVIRSRKSKHSPFLPMIPLRWKSPLGPLTSACESRLAWRFDMPDFVLRMKRKEVMKQLKSASDGFKKRDVNNVWVSFDTPYPYSGETLLEGLTMEETARGVAFEGIERGVFLVFGDDTGSGIGSSTGEATIAPEIVTLPGIDRKVPVFDLSRLFSKTELEEIRAYHPRFQKSAVLLRSSNKITVDAVLGLWHLQGYLRPTLSKR</sequence>
<dbReference type="RefSeq" id="XP_040704593.1">
    <property type="nucleotide sequence ID" value="XM_040840560.1"/>
</dbReference>
<feature type="region of interest" description="Disordered" evidence="1">
    <location>
        <begin position="29"/>
        <end position="110"/>
    </location>
</feature>
<feature type="compositionally biased region" description="Low complexity" evidence="1">
    <location>
        <begin position="71"/>
        <end position="81"/>
    </location>
</feature>
<dbReference type="EMBL" id="KV878584">
    <property type="protein sequence ID" value="OJJ60787.1"/>
    <property type="molecule type" value="Genomic_DNA"/>
</dbReference>
<organism evidence="2 3">
    <name type="scientific">Aspergillus sydowii CBS 593.65</name>
    <dbReference type="NCBI Taxonomy" id="1036612"/>
    <lineage>
        <taxon>Eukaryota</taxon>
        <taxon>Fungi</taxon>
        <taxon>Dikarya</taxon>
        <taxon>Ascomycota</taxon>
        <taxon>Pezizomycotina</taxon>
        <taxon>Eurotiomycetes</taxon>
        <taxon>Eurotiomycetidae</taxon>
        <taxon>Eurotiales</taxon>
        <taxon>Aspergillaceae</taxon>
        <taxon>Aspergillus</taxon>
        <taxon>Aspergillus subgen. Nidulantes</taxon>
    </lineage>
</organism>
<dbReference type="STRING" id="1036612.A0A1L9TMZ1"/>
<evidence type="ECO:0000313" key="2">
    <source>
        <dbReference type="EMBL" id="OJJ60787.1"/>
    </source>
</evidence>
<gene>
    <name evidence="2" type="ORF">ASPSYDRAFT_130422</name>
</gene>
<dbReference type="OrthoDB" id="3363286at2759"/>
<dbReference type="Proteomes" id="UP000184356">
    <property type="component" value="Unassembled WGS sequence"/>
</dbReference>
<protein>
    <submittedName>
        <fullName evidence="2">Uncharacterized protein</fullName>
    </submittedName>
</protein>
<dbReference type="AlphaFoldDB" id="A0A1L9TMZ1"/>
<reference evidence="3" key="1">
    <citation type="journal article" date="2017" name="Genome Biol.">
        <title>Comparative genomics reveals high biological diversity and specific adaptations in the industrially and medically important fungal genus Aspergillus.</title>
        <authorList>
            <person name="de Vries R.P."/>
            <person name="Riley R."/>
            <person name="Wiebenga A."/>
            <person name="Aguilar-Osorio G."/>
            <person name="Amillis S."/>
            <person name="Uchima C.A."/>
            <person name="Anderluh G."/>
            <person name="Asadollahi M."/>
            <person name="Askin M."/>
            <person name="Barry K."/>
            <person name="Battaglia E."/>
            <person name="Bayram O."/>
            <person name="Benocci T."/>
            <person name="Braus-Stromeyer S.A."/>
            <person name="Caldana C."/>
            <person name="Canovas D."/>
            <person name="Cerqueira G.C."/>
            <person name="Chen F."/>
            <person name="Chen W."/>
            <person name="Choi C."/>
            <person name="Clum A."/>
            <person name="Dos Santos R.A."/>
            <person name="Damasio A.R."/>
            <person name="Diallinas G."/>
            <person name="Emri T."/>
            <person name="Fekete E."/>
            <person name="Flipphi M."/>
            <person name="Freyberg S."/>
            <person name="Gallo A."/>
            <person name="Gournas C."/>
            <person name="Habgood R."/>
            <person name="Hainaut M."/>
            <person name="Harispe M.L."/>
            <person name="Henrissat B."/>
            <person name="Hilden K.S."/>
            <person name="Hope R."/>
            <person name="Hossain A."/>
            <person name="Karabika E."/>
            <person name="Karaffa L."/>
            <person name="Karanyi Z."/>
            <person name="Krasevec N."/>
            <person name="Kuo A."/>
            <person name="Kusch H."/>
            <person name="LaButti K."/>
            <person name="Lagendijk E.L."/>
            <person name="Lapidus A."/>
            <person name="Levasseur A."/>
            <person name="Lindquist E."/>
            <person name="Lipzen A."/>
            <person name="Logrieco A.F."/>
            <person name="MacCabe A."/>
            <person name="Maekelae M.R."/>
            <person name="Malavazi I."/>
            <person name="Melin P."/>
            <person name="Meyer V."/>
            <person name="Mielnichuk N."/>
            <person name="Miskei M."/>
            <person name="Molnar A.P."/>
            <person name="Mule G."/>
            <person name="Ngan C.Y."/>
            <person name="Orejas M."/>
            <person name="Orosz E."/>
            <person name="Ouedraogo J.P."/>
            <person name="Overkamp K.M."/>
            <person name="Park H.-S."/>
            <person name="Perrone G."/>
            <person name="Piumi F."/>
            <person name="Punt P.J."/>
            <person name="Ram A.F."/>
            <person name="Ramon A."/>
            <person name="Rauscher S."/>
            <person name="Record E."/>
            <person name="Riano-Pachon D.M."/>
            <person name="Robert V."/>
            <person name="Roehrig J."/>
            <person name="Ruller R."/>
            <person name="Salamov A."/>
            <person name="Salih N.S."/>
            <person name="Samson R.A."/>
            <person name="Sandor E."/>
            <person name="Sanguinetti M."/>
            <person name="Schuetze T."/>
            <person name="Sepcic K."/>
            <person name="Shelest E."/>
            <person name="Sherlock G."/>
            <person name="Sophianopoulou V."/>
            <person name="Squina F.M."/>
            <person name="Sun H."/>
            <person name="Susca A."/>
            <person name="Todd R.B."/>
            <person name="Tsang A."/>
            <person name="Unkles S.E."/>
            <person name="van de Wiele N."/>
            <person name="van Rossen-Uffink D."/>
            <person name="Oliveira J.V."/>
            <person name="Vesth T.C."/>
            <person name="Visser J."/>
            <person name="Yu J.-H."/>
            <person name="Zhou M."/>
            <person name="Andersen M.R."/>
            <person name="Archer D.B."/>
            <person name="Baker S.E."/>
            <person name="Benoit I."/>
            <person name="Brakhage A.A."/>
            <person name="Braus G.H."/>
            <person name="Fischer R."/>
            <person name="Frisvad J.C."/>
            <person name="Goldman G.H."/>
            <person name="Houbraken J."/>
            <person name="Oakley B."/>
            <person name="Pocsi I."/>
            <person name="Scazzocchio C."/>
            <person name="Seiboth B."/>
            <person name="vanKuyk P.A."/>
            <person name="Wortman J."/>
            <person name="Dyer P.S."/>
            <person name="Grigoriev I.V."/>
        </authorList>
    </citation>
    <scope>NUCLEOTIDE SEQUENCE [LARGE SCALE GENOMIC DNA]</scope>
    <source>
        <strain evidence="3">CBS 593.65</strain>
    </source>
</reference>
<evidence type="ECO:0000256" key="1">
    <source>
        <dbReference type="SAM" id="MobiDB-lite"/>
    </source>
</evidence>
<name>A0A1L9TMZ1_9EURO</name>
<accession>A0A1L9TMZ1</accession>